<dbReference type="Gene3D" id="2.40.160.50">
    <property type="entry name" value="membrane protein fhac: a member of the omp85/tpsb transporter family"/>
    <property type="match status" value="1"/>
</dbReference>
<proteinExistence type="predicted"/>
<evidence type="ECO:0008006" key="4">
    <source>
        <dbReference type="Google" id="ProtNLM"/>
    </source>
</evidence>
<reference evidence="2 3" key="1">
    <citation type="submission" date="2019-10" db="EMBL/GenBank/DDBJ databases">
        <title>Rudanella paleaurantiibacter sp. nov., isolated from sludge.</title>
        <authorList>
            <person name="Xu S.Q."/>
        </authorList>
    </citation>
    <scope>NUCLEOTIDE SEQUENCE [LARGE SCALE GENOMIC DNA]</scope>
    <source>
        <strain evidence="2 3">HX-22-17</strain>
    </source>
</reference>
<evidence type="ECO:0000256" key="1">
    <source>
        <dbReference type="SAM" id="SignalP"/>
    </source>
</evidence>
<comment type="caution">
    <text evidence="2">The sequence shown here is derived from an EMBL/GenBank/DDBJ whole genome shotgun (WGS) entry which is preliminary data.</text>
</comment>
<dbReference type="RefSeq" id="WP_152122791.1">
    <property type="nucleotide sequence ID" value="NZ_WELI01000001.1"/>
</dbReference>
<organism evidence="2 3">
    <name type="scientific">Rudanella paleaurantiibacter</name>
    <dbReference type="NCBI Taxonomy" id="2614655"/>
    <lineage>
        <taxon>Bacteria</taxon>
        <taxon>Pseudomonadati</taxon>
        <taxon>Bacteroidota</taxon>
        <taxon>Cytophagia</taxon>
        <taxon>Cytophagales</taxon>
        <taxon>Cytophagaceae</taxon>
        <taxon>Rudanella</taxon>
    </lineage>
</organism>
<dbReference type="SUPFAM" id="SSF82171">
    <property type="entry name" value="DPP6 N-terminal domain-like"/>
    <property type="match status" value="1"/>
</dbReference>
<accession>A0A7J5U5Q2</accession>
<dbReference type="InterPro" id="IPR011042">
    <property type="entry name" value="6-blade_b-propeller_TolB-like"/>
</dbReference>
<keyword evidence="3" id="KW-1185">Reference proteome</keyword>
<dbReference type="AlphaFoldDB" id="A0A7J5U5Q2"/>
<feature type="chain" id="PRO_5029709379" description="Translocation protein TolB" evidence="1">
    <location>
        <begin position="22"/>
        <end position="1087"/>
    </location>
</feature>
<dbReference type="EMBL" id="WELI01000001">
    <property type="protein sequence ID" value="KAB7733013.1"/>
    <property type="molecule type" value="Genomic_DNA"/>
</dbReference>
<protein>
    <recommendedName>
        <fullName evidence="4">Translocation protein TolB</fullName>
    </recommendedName>
</protein>
<evidence type="ECO:0000313" key="3">
    <source>
        <dbReference type="Proteomes" id="UP000488299"/>
    </source>
</evidence>
<feature type="signal peptide" evidence="1">
    <location>
        <begin position="1"/>
        <end position="21"/>
    </location>
</feature>
<evidence type="ECO:0000313" key="2">
    <source>
        <dbReference type="EMBL" id="KAB7733013.1"/>
    </source>
</evidence>
<gene>
    <name evidence="2" type="ORF">F5984_03465</name>
</gene>
<dbReference type="Proteomes" id="UP000488299">
    <property type="component" value="Unassembled WGS sequence"/>
</dbReference>
<sequence>MRKQYIILLFLWAGIIAGATAQNYPSLEQFGKNRIQYRNFNWKIVRTANFEIYFYQDGNQLANLTAQYAESEFDRITELLGYTPYNRIKIFLYNSPQELAQSNIGINLVGELDSRELDLAKSRVEIAFTGDQVSFRKRLIHDVSMLFVYDMLYGGSLKDALQSSLLLTLPDWFMPGIAAYIAEGYSIDLDDYMRDVSLNRTIRKPSLLQGRDAERIGQSIWNYIAQKYGRDNISNILNLTRIIRNEQSSIQSTLGVPYSRFIREWREYYLNMAKAVPADGAGSNDVTLRLKGTGREQNLNDLKLSPDKQMFAFSSVDDGKFSVEVYNVATKKRFSVLQGGYRLDGHATFTSTPLLAWQRNNDLVAITDENGRSYLYVYTNLDKRPKLRFRRVINGLTQIVGVDASDDGGSLVLSADRRGQNDLFVYNISRGSYAQLTNDLYDDLNPVFVGRGTSRIVFASNRTLDTLGADKGSYRTIKDRFSLFYHEGGSRATSVRRLTDTLANAVRPIAVSENTIYYLGSANGIQNLYRLSVGDSVTASTVVPITAFPNSIRQYDLIPANGGFVYSFLRNSELNIGFRSQLPLNTALRLAPTQRNVALGLIPAVAPKAPEPTPAAPGDTTAKATAPAVSTTAVAGRLALEPGEVDTDNYQFDPEVLKAAEYRQRRSAGLATSTSAPMPRSRRRENITIRGPFDYRGLFIASDATSAWRIDPIRGFGFSQNVTMNDLLENHIIKAGLFITTNLRNSDLFAEYQNLTNRIDYGVRVDRQTLFFDNGLLSQKYRFNRVAFSASYPISVTSRFTLSPFYTLTRRIELLNIAEADRTSDYAGLRAEFVYDDSKVNGMNMIEGTRAKLRFENYTGIRSASESFRRITLDFRRYQKLHRDLMLALRLSVSQSGGPAPKQSTLGGMENWIGGQQEQIATNPLLVPNQYSQNRDDYRDVFFLDFATNLRGFRQGKLTGNSHMLLNAELRIPLVKYIYRGNITSNFLRNLQLVAFSDIGTAWSGRGPFNRQNNLNTELIGFNPQPNGTLPPFGAVVTNFKNPFLIGYGAGVRTMLFGYYVKFDYGWGLENNVVNKPVAYLTLGYDF</sequence>
<keyword evidence="1" id="KW-0732">Signal</keyword>
<dbReference type="Gene3D" id="2.120.10.30">
    <property type="entry name" value="TolB, C-terminal domain"/>
    <property type="match status" value="1"/>
</dbReference>
<name>A0A7J5U5Q2_9BACT</name>